<dbReference type="EMBL" id="BARS01043791">
    <property type="protein sequence ID" value="GAG29506.1"/>
    <property type="molecule type" value="Genomic_DNA"/>
</dbReference>
<reference evidence="2" key="1">
    <citation type="journal article" date="2014" name="Front. Microbiol.">
        <title>High frequency of phylogenetically diverse reductive dehalogenase-homologous genes in deep subseafloor sedimentary metagenomes.</title>
        <authorList>
            <person name="Kawai M."/>
            <person name="Futagami T."/>
            <person name="Toyoda A."/>
            <person name="Takaki Y."/>
            <person name="Nishi S."/>
            <person name="Hori S."/>
            <person name="Arai W."/>
            <person name="Tsubouchi T."/>
            <person name="Morono Y."/>
            <person name="Uchiyama I."/>
            <person name="Ito T."/>
            <person name="Fujiyama A."/>
            <person name="Inagaki F."/>
            <person name="Takami H."/>
        </authorList>
    </citation>
    <scope>NUCLEOTIDE SEQUENCE</scope>
    <source>
        <strain evidence="2">Expedition CK06-06</strain>
    </source>
</reference>
<gene>
    <name evidence="2" type="ORF">S01H1_66250</name>
</gene>
<feature type="domain" description="SWIM-type" evidence="1">
    <location>
        <begin position="58"/>
        <end position="105"/>
    </location>
</feature>
<dbReference type="PROSITE" id="PS50966">
    <property type="entry name" value="ZF_SWIM"/>
    <property type="match status" value="1"/>
</dbReference>
<dbReference type="GO" id="GO:0000724">
    <property type="term" value="P:double-strand break repair via homologous recombination"/>
    <property type="evidence" value="ECO:0007669"/>
    <property type="project" value="TreeGrafter"/>
</dbReference>
<dbReference type="GO" id="GO:0008270">
    <property type="term" value="F:zinc ion binding"/>
    <property type="evidence" value="ECO:0007669"/>
    <property type="project" value="InterPro"/>
</dbReference>
<comment type="caution">
    <text evidence="2">The sequence shown here is derived from an EMBL/GenBank/DDBJ whole genome shotgun (WGS) entry which is preliminary data.</text>
</comment>
<evidence type="ECO:0000313" key="2">
    <source>
        <dbReference type="EMBL" id="GAG29506.1"/>
    </source>
</evidence>
<proteinExistence type="predicted"/>
<evidence type="ECO:0000259" key="1">
    <source>
        <dbReference type="PROSITE" id="PS50966"/>
    </source>
</evidence>
<dbReference type="GO" id="GO:0097196">
    <property type="term" value="C:Shu complex"/>
    <property type="evidence" value="ECO:0007669"/>
    <property type="project" value="TreeGrafter"/>
</dbReference>
<organism evidence="2">
    <name type="scientific">marine sediment metagenome</name>
    <dbReference type="NCBI Taxonomy" id="412755"/>
    <lineage>
        <taxon>unclassified sequences</taxon>
        <taxon>metagenomes</taxon>
        <taxon>ecological metagenomes</taxon>
    </lineage>
</organism>
<dbReference type="PANTHER" id="PTHR28498:SF1">
    <property type="entry name" value="ZINC FINGER SWIM DOMAIN-CONTAINING PROTEIN 7"/>
    <property type="match status" value="1"/>
</dbReference>
<name>X0XXP2_9ZZZZ</name>
<dbReference type="AlphaFoldDB" id="X0XXP2"/>
<sequence>MSKDLLFDISLMAERKGVIDEELLNFIDINFPDKVDKVLKVIKRSITKYTFNPSRRVVWIALGENDEYLLYPKLYCSCQDFYKNVVIQRKRQFCKHLIAQVICESLPDFKESELKDVGFDEFIDDLSLKF</sequence>
<dbReference type="InterPro" id="IPR007527">
    <property type="entry name" value="Znf_SWIM"/>
</dbReference>
<dbReference type="PANTHER" id="PTHR28498">
    <property type="entry name" value="ZINC FINGER SWIM DOMAIN-CONTAINING PROTEIN 7"/>
    <property type="match status" value="1"/>
</dbReference>
<protein>
    <recommendedName>
        <fullName evidence="1">SWIM-type domain-containing protein</fullName>
    </recommendedName>
</protein>
<accession>X0XXP2</accession>